<dbReference type="PANTHER" id="PTHR48006:SF34">
    <property type="entry name" value="OS08G0203700 PROTEIN"/>
    <property type="match status" value="1"/>
</dbReference>
<dbReference type="EMBL" id="JAUJYN010000078">
    <property type="protein sequence ID" value="KAK1256825.1"/>
    <property type="molecule type" value="Genomic_DNA"/>
</dbReference>
<evidence type="ECO:0000313" key="1">
    <source>
        <dbReference type="EMBL" id="KAK1256825.1"/>
    </source>
</evidence>
<dbReference type="Gene3D" id="3.80.10.10">
    <property type="entry name" value="Ribonuclease Inhibitor"/>
    <property type="match status" value="1"/>
</dbReference>
<organism evidence="1 2">
    <name type="scientific">Acorus gramineus</name>
    <name type="common">Dwarf sweet flag</name>
    <dbReference type="NCBI Taxonomy" id="55184"/>
    <lineage>
        <taxon>Eukaryota</taxon>
        <taxon>Viridiplantae</taxon>
        <taxon>Streptophyta</taxon>
        <taxon>Embryophyta</taxon>
        <taxon>Tracheophyta</taxon>
        <taxon>Spermatophyta</taxon>
        <taxon>Magnoliopsida</taxon>
        <taxon>Liliopsida</taxon>
        <taxon>Acoraceae</taxon>
        <taxon>Acorus</taxon>
    </lineage>
</organism>
<evidence type="ECO:0000313" key="2">
    <source>
        <dbReference type="Proteomes" id="UP001179952"/>
    </source>
</evidence>
<dbReference type="AlphaFoldDB" id="A0AAV8ZZ53"/>
<dbReference type="PROSITE" id="PS51257">
    <property type="entry name" value="PROKAR_LIPOPROTEIN"/>
    <property type="match status" value="1"/>
</dbReference>
<sequence>MLKGRTSSRPLHHALLVFGGIVSLSCWVGILDAQTTTNPSEATALNTIFQRFGIRATQSWNTTGNPCSGLAIDATDIDDPRLNPGIKCDCTNQTNCHIIRLKIYARDVVGPFPNEIATFTKLNFLSIAHNAFTGLVPKEIGLLNKLTVLYINSCGALSGEIPSSFANLTKFKILWAMDNNFTGKLPDFIGSWTSMTDL</sequence>
<accession>A0AAV8ZZ53</accession>
<dbReference type="InterPro" id="IPR032675">
    <property type="entry name" value="LRR_dom_sf"/>
</dbReference>
<reference evidence="1" key="1">
    <citation type="journal article" date="2023" name="Nat. Commun.">
        <title>Diploid and tetraploid genomes of Acorus and the evolution of monocots.</title>
        <authorList>
            <person name="Ma L."/>
            <person name="Liu K.W."/>
            <person name="Li Z."/>
            <person name="Hsiao Y.Y."/>
            <person name="Qi Y."/>
            <person name="Fu T."/>
            <person name="Tang G.D."/>
            <person name="Zhang D."/>
            <person name="Sun W.H."/>
            <person name="Liu D.K."/>
            <person name="Li Y."/>
            <person name="Chen G.Z."/>
            <person name="Liu X.D."/>
            <person name="Liao X.Y."/>
            <person name="Jiang Y.T."/>
            <person name="Yu X."/>
            <person name="Hao Y."/>
            <person name="Huang J."/>
            <person name="Zhao X.W."/>
            <person name="Ke S."/>
            <person name="Chen Y.Y."/>
            <person name="Wu W.L."/>
            <person name="Hsu J.L."/>
            <person name="Lin Y.F."/>
            <person name="Huang M.D."/>
            <person name="Li C.Y."/>
            <person name="Huang L."/>
            <person name="Wang Z.W."/>
            <person name="Zhao X."/>
            <person name="Zhong W.Y."/>
            <person name="Peng D.H."/>
            <person name="Ahmad S."/>
            <person name="Lan S."/>
            <person name="Zhang J.S."/>
            <person name="Tsai W.C."/>
            <person name="Van de Peer Y."/>
            <person name="Liu Z.J."/>
        </authorList>
    </citation>
    <scope>NUCLEOTIDE SEQUENCE</scope>
    <source>
        <strain evidence="1">SCP</strain>
    </source>
</reference>
<keyword evidence="2" id="KW-1185">Reference proteome</keyword>
<reference evidence="1" key="2">
    <citation type="submission" date="2023-06" db="EMBL/GenBank/DDBJ databases">
        <authorList>
            <person name="Ma L."/>
            <person name="Liu K.-W."/>
            <person name="Li Z."/>
            <person name="Hsiao Y.-Y."/>
            <person name="Qi Y."/>
            <person name="Fu T."/>
            <person name="Tang G."/>
            <person name="Zhang D."/>
            <person name="Sun W.-H."/>
            <person name="Liu D.-K."/>
            <person name="Li Y."/>
            <person name="Chen G.-Z."/>
            <person name="Liu X.-D."/>
            <person name="Liao X.-Y."/>
            <person name="Jiang Y.-T."/>
            <person name="Yu X."/>
            <person name="Hao Y."/>
            <person name="Huang J."/>
            <person name="Zhao X.-W."/>
            <person name="Ke S."/>
            <person name="Chen Y.-Y."/>
            <person name="Wu W.-L."/>
            <person name="Hsu J.-L."/>
            <person name="Lin Y.-F."/>
            <person name="Huang M.-D."/>
            <person name="Li C.-Y."/>
            <person name="Huang L."/>
            <person name="Wang Z.-W."/>
            <person name="Zhao X."/>
            <person name="Zhong W.-Y."/>
            <person name="Peng D.-H."/>
            <person name="Ahmad S."/>
            <person name="Lan S."/>
            <person name="Zhang J.-S."/>
            <person name="Tsai W.-C."/>
            <person name="Van De Peer Y."/>
            <person name="Liu Z.-J."/>
        </authorList>
    </citation>
    <scope>NUCLEOTIDE SEQUENCE</scope>
    <source>
        <strain evidence="1">SCP</strain>
        <tissue evidence="1">Leaves</tissue>
    </source>
</reference>
<dbReference type="GO" id="GO:0005886">
    <property type="term" value="C:plasma membrane"/>
    <property type="evidence" value="ECO:0007669"/>
    <property type="project" value="TreeGrafter"/>
</dbReference>
<gene>
    <name evidence="1" type="ORF">QJS04_geneDACA024618</name>
</gene>
<proteinExistence type="predicted"/>
<dbReference type="PANTHER" id="PTHR48006">
    <property type="entry name" value="LEUCINE-RICH REPEAT-CONTAINING PROTEIN DDB_G0281931-RELATED"/>
    <property type="match status" value="1"/>
</dbReference>
<dbReference type="Proteomes" id="UP001179952">
    <property type="component" value="Unassembled WGS sequence"/>
</dbReference>
<dbReference type="SUPFAM" id="SSF52058">
    <property type="entry name" value="L domain-like"/>
    <property type="match status" value="1"/>
</dbReference>
<comment type="caution">
    <text evidence="1">The sequence shown here is derived from an EMBL/GenBank/DDBJ whole genome shotgun (WGS) entry which is preliminary data.</text>
</comment>
<protein>
    <submittedName>
        <fullName evidence="1">Uncharacterized protein</fullName>
    </submittedName>
</protein>
<dbReference type="Pfam" id="PF00560">
    <property type="entry name" value="LRR_1"/>
    <property type="match status" value="1"/>
</dbReference>
<name>A0AAV8ZZ53_ACOGR</name>
<dbReference type="InterPro" id="IPR001611">
    <property type="entry name" value="Leu-rich_rpt"/>
</dbReference>
<dbReference type="InterPro" id="IPR051824">
    <property type="entry name" value="LRR_Rcpt-Like_S/T_Kinase"/>
</dbReference>